<reference evidence="6" key="1">
    <citation type="submission" date="2022-11" db="UniProtKB">
        <authorList>
            <consortium name="WormBaseParasite"/>
        </authorList>
    </citation>
    <scope>IDENTIFICATION</scope>
</reference>
<organism evidence="5 6">
    <name type="scientific">Plectus sambesii</name>
    <dbReference type="NCBI Taxonomy" id="2011161"/>
    <lineage>
        <taxon>Eukaryota</taxon>
        <taxon>Metazoa</taxon>
        <taxon>Ecdysozoa</taxon>
        <taxon>Nematoda</taxon>
        <taxon>Chromadorea</taxon>
        <taxon>Plectida</taxon>
        <taxon>Plectina</taxon>
        <taxon>Plectoidea</taxon>
        <taxon>Plectidae</taxon>
        <taxon>Plectus</taxon>
    </lineage>
</organism>
<keyword evidence="5" id="KW-1185">Reference proteome</keyword>
<dbReference type="GO" id="GO:0006310">
    <property type="term" value="P:DNA recombination"/>
    <property type="evidence" value="ECO:0007669"/>
    <property type="project" value="UniProtKB-KW"/>
</dbReference>
<comment type="cofactor">
    <cofactor evidence="1">
        <name>Mg(2+)</name>
        <dbReference type="ChEBI" id="CHEBI:18420"/>
    </cofactor>
</comment>
<dbReference type="CDD" id="cd18809">
    <property type="entry name" value="SF1_C_RecD"/>
    <property type="match status" value="1"/>
</dbReference>
<evidence type="ECO:0000259" key="3">
    <source>
        <dbReference type="Pfam" id="PF05970"/>
    </source>
</evidence>
<proteinExistence type="inferred from homology"/>
<feature type="domain" description="DNA helicase Pif1-like 2B" evidence="4">
    <location>
        <begin position="458"/>
        <end position="502"/>
    </location>
</feature>
<dbReference type="AlphaFoldDB" id="A0A914WXK1"/>
<keyword evidence="1" id="KW-0067">ATP-binding</keyword>
<dbReference type="GO" id="GO:0043139">
    <property type="term" value="F:5'-3' DNA helicase activity"/>
    <property type="evidence" value="ECO:0007669"/>
    <property type="project" value="UniProtKB-EC"/>
</dbReference>
<dbReference type="SUPFAM" id="SSF52540">
    <property type="entry name" value="P-loop containing nucleoside triphosphate hydrolases"/>
    <property type="match status" value="2"/>
</dbReference>
<keyword evidence="1" id="KW-0227">DNA damage</keyword>
<comment type="catalytic activity">
    <reaction evidence="1">
        <text>ATP + H2O = ADP + phosphate + H(+)</text>
        <dbReference type="Rhea" id="RHEA:13065"/>
        <dbReference type="ChEBI" id="CHEBI:15377"/>
        <dbReference type="ChEBI" id="CHEBI:15378"/>
        <dbReference type="ChEBI" id="CHEBI:30616"/>
        <dbReference type="ChEBI" id="CHEBI:43474"/>
        <dbReference type="ChEBI" id="CHEBI:456216"/>
        <dbReference type="EC" id="5.6.2.3"/>
    </reaction>
</comment>
<dbReference type="Pfam" id="PF21530">
    <property type="entry name" value="Pif1_2B_dom"/>
    <property type="match status" value="1"/>
</dbReference>
<dbReference type="Gene3D" id="3.40.50.300">
    <property type="entry name" value="P-loop containing nucleotide triphosphate hydrolases"/>
    <property type="match status" value="2"/>
</dbReference>
<sequence>MCMVSPKDEGRSFLRVLLAHVPGAQSDEELRTVEGQVCATHREAALLRGLLEDDMEWAACLSEAARLQMPAQLRQLFVTILVFSEPSDPRALWEARKTNLCEDFTRHMDAEAAENAALRAIEAGLTEHGMSCRACSLPEPSAGVAEAEEMQQESDEQLSEDMRQHLNAEQRAAVDQVLAAVNGGPESQRCFFLDGPGGTGKTFVYNTLVHLVRGRGDHVLTVASTGIAATLLIGRRTAHSCFKIPIPVHNDSVCCVRADSQEADELRQATLIIWDEATMAHAYSVQAVDRLLRDLTRTNALFGGKVVVLGGDFRPTLPVVRRATRGGIVGACLKSSTLWPHFQVLQLVQNMRAGAEEQAFAAWLLELGNGQLPQSEDGLIELPMGCLEQGDLINAVFERALRGEEPLSGCAILSPKNAESLVVNEAILALLLGATKTYASVDSVICDTEEEQNNYPLEFLHSLTPTGMPPHSLNLKIGAVVMLLRNLDTRQGLCNGTRLRVQSMQDHVVEAEVLLGKYAGRCVLIPKIALTPSDTDLPFMLRHRQLPLRTSFTMTINKAQGQTFERVGVYLPEPVFTHGQLYVAFSRVRSLDRIKVKLQAGATRRANVVYSEVVSCVLCRETAEQLRLVANVNEDDVKMAIRSANDANGNNVTSCTVVTLGVGGDIAAEMAMLARNPDCQFYGADPIQEYGAIYSIVGTYFEIAVGAEKGVLNASVKNGPGISDYTWKTVPVVDLASFLQNYVNRSTIDHLWIDNEGPEYRILPLLERKGDLDRNGIIVCQLNIEMHWPLQYYGFDEEQFGRMILNFAEKSDFVLMSVNPPGGHFRPFFFNAFNPYCVQRYCRDWC</sequence>
<dbReference type="Pfam" id="PF05970">
    <property type="entry name" value="PIF1"/>
    <property type="match status" value="1"/>
</dbReference>
<comment type="similarity">
    <text evidence="1">Belongs to the helicase family.</text>
</comment>
<dbReference type="EC" id="5.6.2.3" evidence="1"/>
<dbReference type="PANTHER" id="PTHR10492:SF57">
    <property type="entry name" value="ATP-DEPENDENT DNA HELICASE"/>
    <property type="match status" value="1"/>
</dbReference>
<evidence type="ECO:0000313" key="6">
    <source>
        <dbReference type="WBParaSite" id="PSAMB.scaffold5492size11573.g26734.t1"/>
    </source>
</evidence>
<accession>A0A914WXK1</accession>
<dbReference type="GO" id="GO:0000723">
    <property type="term" value="P:telomere maintenance"/>
    <property type="evidence" value="ECO:0007669"/>
    <property type="project" value="InterPro"/>
</dbReference>
<evidence type="ECO:0000259" key="4">
    <source>
        <dbReference type="Pfam" id="PF21530"/>
    </source>
</evidence>
<keyword evidence="1" id="KW-0378">Hydrolase</keyword>
<dbReference type="GO" id="GO:0016787">
    <property type="term" value="F:hydrolase activity"/>
    <property type="evidence" value="ECO:0007669"/>
    <property type="project" value="UniProtKB-KW"/>
</dbReference>
<feature type="domain" description="DNA helicase Pif1-like DEAD-box helicase" evidence="3">
    <location>
        <begin position="166"/>
        <end position="376"/>
    </location>
</feature>
<name>A0A914WXK1_9BILA</name>
<dbReference type="PANTHER" id="PTHR10492">
    <property type="match status" value="1"/>
</dbReference>
<protein>
    <recommendedName>
        <fullName evidence="1">ATP-dependent DNA helicase</fullName>
        <ecNumber evidence="1">5.6.2.3</ecNumber>
    </recommendedName>
</protein>
<keyword evidence="1" id="KW-0233">DNA recombination</keyword>
<evidence type="ECO:0000313" key="5">
    <source>
        <dbReference type="Proteomes" id="UP000887566"/>
    </source>
</evidence>
<evidence type="ECO:0000259" key="2">
    <source>
        <dbReference type="Pfam" id="PF05050"/>
    </source>
</evidence>
<dbReference type="Pfam" id="PF05050">
    <property type="entry name" value="Methyltransf_21"/>
    <property type="match status" value="1"/>
</dbReference>
<evidence type="ECO:0000256" key="1">
    <source>
        <dbReference type="RuleBase" id="RU363044"/>
    </source>
</evidence>
<dbReference type="InterPro" id="IPR049163">
    <property type="entry name" value="Pif1-like_2B_dom"/>
</dbReference>
<keyword evidence="1" id="KW-0234">DNA repair</keyword>
<dbReference type="GO" id="GO:0006281">
    <property type="term" value="P:DNA repair"/>
    <property type="evidence" value="ECO:0007669"/>
    <property type="project" value="UniProtKB-KW"/>
</dbReference>
<keyword evidence="1" id="KW-0547">Nucleotide-binding</keyword>
<dbReference type="WBParaSite" id="PSAMB.scaffold5492size11573.g26734.t1">
    <property type="protein sequence ID" value="PSAMB.scaffold5492size11573.g26734.t1"/>
    <property type="gene ID" value="PSAMB.scaffold5492size11573.g26734"/>
</dbReference>
<keyword evidence="1" id="KW-0347">Helicase</keyword>
<dbReference type="GO" id="GO:0005524">
    <property type="term" value="F:ATP binding"/>
    <property type="evidence" value="ECO:0007669"/>
    <property type="project" value="UniProtKB-KW"/>
</dbReference>
<feature type="domain" description="Methyltransferase FkbM" evidence="2">
    <location>
        <begin position="649"/>
        <end position="807"/>
    </location>
</feature>
<dbReference type="Proteomes" id="UP000887566">
    <property type="component" value="Unplaced"/>
</dbReference>
<dbReference type="InterPro" id="IPR006342">
    <property type="entry name" value="FkbM_mtfrase"/>
</dbReference>
<dbReference type="InterPro" id="IPR027417">
    <property type="entry name" value="P-loop_NTPase"/>
</dbReference>
<dbReference type="InterPro" id="IPR010285">
    <property type="entry name" value="DNA_helicase_pif1-like_DEAD"/>
</dbReference>